<evidence type="ECO:0000313" key="1">
    <source>
        <dbReference type="EMBL" id="GET05356.1"/>
    </source>
</evidence>
<dbReference type="Proteomes" id="UP000494265">
    <property type="component" value="Unassembled WGS sequence"/>
</dbReference>
<dbReference type="AlphaFoldDB" id="A0A6F9XJD3"/>
<protein>
    <recommendedName>
        <fullName evidence="2">DNA polymerase III beta sliding clamp C-terminal domain-containing protein</fullName>
    </recommendedName>
</protein>
<sequence>MDSFKALNAHFKKVVKTNSSQLIQMETYQGYVYYGNPYVLVKSKTDKEIKPQEQKLNLSMDKVDSRFFHTEYDNEIVMNVKLAKNMLQVLCKASNSVNPLMKFDFSGDEVLVDWIDKSKKTNTPLRSCKIGLSNKVNKPIVFGFNTILLRDAFMLLSSLKAKQVTVKYTNNTLRPIMLEIDDTQIVVAPVRFEEARV</sequence>
<dbReference type="RefSeq" id="WP_172584201.1">
    <property type="nucleotide sequence ID" value="NZ_BLAM01000054.1"/>
</dbReference>
<dbReference type="EMBL" id="BLAM01000054">
    <property type="protein sequence ID" value="GET05356.1"/>
    <property type="molecule type" value="Genomic_DNA"/>
</dbReference>
<accession>A0A6F9XJD3</accession>
<organism evidence="1">
    <name type="scientific">Ligilactobacillus agilis</name>
    <dbReference type="NCBI Taxonomy" id="1601"/>
    <lineage>
        <taxon>Bacteria</taxon>
        <taxon>Bacillati</taxon>
        <taxon>Bacillota</taxon>
        <taxon>Bacilli</taxon>
        <taxon>Lactobacillales</taxon>
        <taxon>Lactobacillaceae</taxon>
        <taxon>Ligilactobacillus</taxon>
    </lineage>
</organism>
<evidence type="ECO:0008006" key="2">
    <source>
        <dbReference type="Google" id="ProtNLM"/>
    </source>
</evidence>
<proteinExistence type="predicted"/>
<reference evidence="1" key="1">
    <citation type="submission" date="2019-10" db="EMBL/GenBank/DDBJ databases">
        <title>Lactobacillus agilis SY212 Whole Genome Sequencing Project.</title>
        <authorList>
            <person name="Suzuki S."/>
            <person name="Endo A."/>
            <person name="Maeno S."/>
            <person name="Shiwa Y."/>
            <person name="Matsutani M."/>
            <person name="Kajikawa A."/>
        </authorList>
    </citation>
    <scope>NUCLEOTIDE SEQUENCE</scope>
    <source>
        <strain evidence="1">SY212</strain>
    </source>
</reference>
<gene>
    <name evidence="1" type="ORF">SY212_03860</name>
</gene>
<comment type="caution">
    <text evidence="1">The sequence shown here is derived from an EMBL/GenBank/DDBJ whole genome shotgun (WGS) entry which is preliminary data.</text>
</comment>
<name>A0A6F9XJD3_9LACO</name>